<dbReference type="Proteomes" id="UP001500033">
    <property type="component" value="Unassembled WGS sequence"/>
</dbReference>
<dbReference type="EMBL" id="BAAAIE010000461">
    <property type="protein sequence ID" value="GAA1072519.1"/>
    <property type="molecule type" value="Genomic_DNA"/>
</dbReference>
<protein>
    <recommendedName>
        <fullName evidence="4">DUF2188 domain-containing protein</fullName>
    </recommendedName>
</protein>
<sequence length="62" mass="7028">MARQRRTVETDDGETRTAPTAEERKGMRAHDDNGNVRPADGRWDLHEPAEESVHVRTSKGNE</sequence>
<comment type="caution">
    <text evidence="2">The sequence shown here is derived from an EMBL/GenBank/DDBJ whole genome shotgun (WGS) entry which is preliminary data.</text>
</comment>
<reference evidence="3" key="1">
    <citation type="journal article" date="2019" name="Int. J. Syst. Evol. Microbiol.">
        <title>The Global Catalogue of Microorganisms (GCM) 10K type strain sequencing project: providing services to taxonomists for standard genome sequencing and annotation.</title>
        <authorList>
            <consortium name="The Broad Institute Genomics Platform"/>
            <consortium name="The Broad Institute Genome Sequencing Center for Infectious Disease"/>
            <person name="Wu L."/>
            <person name="Ma J."/>
        </authorList>
    </citation>
    <scope>NUCLEOTIDE SEQUENCE [LARGE SCALE GENOMIC DNA]</scope>
    <source>
        <strain evidence="3">JCM 11445</strain>
    </source>
</reference>
<gene>
    <name evidence="2" type="ORF">GCM10009576_099120</name>
</gene>
<evidence type="ECO:0008006" key="4">
    <source>
        <dbReference type="Google" id="ProtNLM"/>
    </source>
</evidence>
<keyword evidence="3" id="KW-1185">Reference proteome</keyword>
<accession>A0ABP4DUL7</accession>
<name>A0ABP4DUL7_9ACTN</name>
<feature type="region of interest" description="Disordered" evidence="1">
    <location>
        <begin position="1"/>
        <end position="62"/>
    </location>
</feature>
<evidence type="ECO:0000313" key="3">
    <source>
        <dbReference type="Proteomes" id="UP001500033"/>
    </source>
</evidence>
<evidence type="ECO:0000256" key="1">
    <source>
        <dbReference type="SAM" id="MobiDB-lite"/>
    </source>
</evidence>
<organism evidence="2 3">
    <name type="scientific">Streptomyces rhizosphaericus</name>
    <dbReference type="NCBI Taxonomy" id="114699"/>
    <lineage>
        <taxon>Bacteria</taxon>
        <taxon>Bacillati</taxon>
        <taxon>Actinomycetota</taxon>
        <taxon>Actinomycetes</taxon>
        <taxon>Kitasatosporales</taxon>
        <taxon>Streptomycetaceae</taxon>
        <taxon>Streptomyces</taxon>
        <taxon>Streptomyces violaceusniger group</taxon>
    </lineage>
</organism>
<evidence type="ECO:0000313" key="2">
    <source>
        <dbReference type="EMBL" id="GAA1072519.1"/>
    </source>
</evidence>
<proteinExistence type="predicted"/>